<feature type="region of interest" description="Disordered" evidence="1">
    <location>
        <begin position="1"/>
        <end position="21"/>
    </location>
</feature>
<name>A0ABS5BUY9_9BACT</name>
<sequence>MPAPQPATHSKNALAPGKEPFVVEAPPDEEFWERYNRRLEFPLATVATVFLHVLVGAALVYILVGLMGDEDNSGPTMQIAAVGGMDDTGEGSEGSGGKPDPDLIRNVDPLTAAQKVLPTPQALADARENIQKIVLEDPNGKIPIAPSNAAAWSEIDENLRKKLLGVGGQKGEGNQAGKGADGTAGTGPGGTGADSTRSRGLRWVLRFKVANGRDYLAQLQAMKAEILVPIPNSADSILIKDISNPSVQRKASDADLRDLAKKIQFSDTRRDAVQGVSGALGLDFMPKTFFAFFPKDLEDQLARLETSYRNRRAEDIEETIFRVTIRGGTYEFVVDEQQIKR</sequence>
<proteinExistence type="predicted"/>
<comment type="caution">
    <text evidence="3">The sequence shown here is derived from an EMBL/GenBank/DDBJ whole genome shotgun (WGS) entry which is preliminary data.</text>
</comment>
<evidence type="ECO:0000256" key="2">
    <source>
        <dbReference type="SAM" id="Phobius"/>
    </source>
</evidence>
<keyword evidence="2" id="KW-1133">Transmembrane helix</keyword>
<evidence type="ECO:0000313" key="4">
    <source>
        <dbReference type="Proteomes" id="UP000676565"/>
    </source>
</evidence>
<evidence type="ECO:0000313" key="3">
    <source>
        <dbReference type="EMBL" id="MBP3957543.1"/>
    </source>
</evidence>
<feature type="transmembrane region" description="Helical" evidence="2">
    <location>
        <begin position="41"/>
        <end position="64"/>
    </location>
</feature>
<feature type="compositionally biased region" description="Gly residues" evidence="1">
    <location>
        <begin position="166"/>
        <end position="192"/>
    </location>
</feature>
<keyword evidence="2" id="KW-0812">Transmembrane</keyword>
<protein>
    <submittedName>
        <fullName evidence="3">Uncharacterized protein</fullName>
    </submittedName>
</protein>
<dbReference type="EMBL" id="JAGKQQ010000001">
    <property type="protein sequence ID" value="MBP3957543.1"/>
    <property type="molecule type" value="Genomic_DNA"/>
</dbReference>
<dbReference type="RefSeq" id="WP_210656705.1">
    <property type="nucleotide sequence ID" value="NZ_JAGKQQ010000001.1"/>
</dbReference>
<accession>A0ABS5BUY9</accession>
<gene>
    <name evidence="3" type="ORF">J8F10_20030</name>
</gene>
<dbReference type="Proteomes" id="UP000676565">
    <property type="component" value="Unassembled WGS sequence"/>
</dbReference>
<reference evidence="3 4" key="1">
    <citation type="submission" date="2021-04" db="EMBL/GenBank/DDBJ databases">
        <authorList>
            <person name="Ivanova A."/>
        </authorList>
    </citation>
    <scope>NUCLEOTIDE SEQUENCE [LARGE SCALE GENOMIC DNA]</scope>
    <source>
        <strain evidence="3 4">G18</strain>
    </source>
</reference>
<keyword evidence="4" id="KW-1185">Reference proteome</keyword>
<organism evidence="3 4">
    <name type="scientific">Gemmata palustris</name>
    <dbReference type="NCBI Taxonomy" id="2822762"/>
    <lineage>
        <taxon>Bacteria</taxon>
        <taxon>Pseudomonadati</taxon>
        <taxon>Planctomycetota</taxon>
        <taxon>Planctomycetia</taxon>
        <taxon>Gemmatales</taxon>
        <taxon>Gemmataceae</taxon>
        <taxon>Gemmata</taxon>
    </lineage>
</organism>
<evidence type="ECO:0000256" key="1">
    <source>
        <dbReference type="SAM" id="MobiDB-lite"/>
    </source>
</evidence>
<keyword evidence="2" id="KW-0472">Membrane</keyword>
<feature type="region of interest" description="Disordered" evidence="1">
    <location>
        <begin position="166"/>
        <end position="197"/>
    </location>
</feature>